<keyword evidence="9" id="KW-1185">Reference proteome</keyword>
<comment type="caution">
    <text evidence="8">The sequence shown here is derived from an EMBL/GenBank/DDBJ whole genome shotgun (WGS) entry which is preliminary data.</text>
</comment>
<evidence type="ECO:0000256" key="7">
    <source>
        <dbReference type="SAM" id="MobiDB-lite"/>
    </source>
</evidence>
<keyword evidence="3" id="KW-0645">Protease</keyword>
<keyword evidence="5" id="KW-0378">Hydrolase</keyword>
<dbReference type="PANTHER" id="PTHR13367">
    <property type="entry name" value="UBIQUITIN THIOESTERASE"/>
    <property type="match status" value="1"/>
</dbReference>
<feature type="region of interest" description="Disordered" evidence="7">
    <location>
        <begin position="724"/>
        <end position="757"/>
    </location>
</feature>
<keyword evidence="4" id="KW-0833">Ubl conjugation pathway</keyword>
<dbReference type="AlphaFoldDB" id="A0AAI8YFW3"/>
<protein>
    <recommendedName>
        <fullName evidence="2">ubiquitinyl hydrolase 1</fullName>
        <ecNumber evidence="2">3.4.19.12</ecNumber>
    </recommendedName>
</protein>
<reference evidence="8" key="1">
    <citation type="submission" date="2023-10" db="EMBL/GenBank/DDBJ databases">
        <authorList>
            <person name="Hackl T."/>
        </authorList>
    </citation>
    <scope>NUCLEOTIDE SEQUENCE</scope>
</reference>
<dbReference type="GO" id="GO:0004843">
    <property type="term" value="F:cysteine-type deubiquitinase activity"/>
    <property type="evidence" value="ECO:0007669"/>
    <property type="project" value="UniProtKB-EC"/>
</dbReference>
<evidence type="ECO:0000256" key="2">
    <source>
        <dbReference type="ARBA" id="ARBA00012759"/>
    </source>
</evidence>
<comment type="catalytic activity">
    <reaction evidence="1">
        <text>Thiol-dependent hydrolysis of ester, thioester, amide, peptide and isopeptide bonds formed by the C-terminal Gly of ubiquitin (a 76-residue protein attached to proteins as an intracellular targeting signal).</text>
        <dbReference type="EC" id="3.4.19.12"/>
    </reaction>
</comment>
<evidence type="ECO:0000256" key="6">
    <source>
        <dbReference type="ARBA" id="ARBA00022807"/>
    </source>
</evidence>
<sequence length="1189" mass="133361">MALLCSSTFDVDPLHLSLVFDPGESVACFIETSIYIHDHQAPNESELSPLLRVSLQAWRRVCYHVRSILLQGVSRDRACLDQAVSKFWAAFEPGTSWSTGPTGGEHVVTSVSSSYNGRTPLSVCVDLLEGKLLVNGRPLSRLPIEHCRHPTYSRLFGNQILDITPSDRPPMEYCAARKQEGWIVEFGMMGAELLEGDVPKDLIYPYSHWIDIRTRDVDFRRVTEPWTSRGDSWRLDNQSATISLGGGLRTVIDVQSKTAEEVSCILESIEERAYVTIIFDQLSGALEIMLPRYDLTFTLSAGSIDLQSKHYRGLVVDATQSTGTLLGLHSQLVLRHKNPNVNHPRALIVPLGPVSLGVGRGGHPASSIRTPLAQSPSYLTALSRRRHHYYEVDDTLGRLVGKEYLHIKLLLCHLHAVTSHCLPDPLTGRTGTEEALRILRSAAVMSFQRMSYEDVSMLAEIAKLSPVRQFYPKGMMEMQQIQWSSILSPLAQDDQILGAVQSVLQKGQYCDIFSPDDVSMLELSTQVNKRTSNHLRDRATNRASTWRTHGFGAECHSTVSVDYLSRGKIQESPLEDLECRVCLITRALFSESENLPQLSHLSKLAVPAFYKIMGNEVYGPTATTLAPELSFDLRWLNTPTSSIGADFCKIQEELSFKPRGERRFKWMAFFGLLVFAEDPNLELIQLLLASACVPDFQTLSQPQHALFRIRDGFDFQDHTIRDSVAEREDSFNRSPESRFPQYSREAPHDHKNRQRQAWQSKVRNSREIFVANLRHQFVASSGPSVPADPGIDFYVQPAPAMPSIREWFKSWHRNRELDSFMQSAMALAVDVPKDLTTPSTYKYSDDDLVTAGARVSTVHFTVSQLFASAPSPLVCAEPSSFNPLFKDDSKNSGLADSETDEGHGLKVLLQSLEAMASQRALQQSPAGRSSRSNRCAKGQEQERELAPEIEQERQVEKPPGVQPEKHSLDPNVLSLVENSGVPGKESFLAAFRTFERSSMAHLIRLDHFGRQLLVTADFARTVVLPSGSDMDVFYRPVQWILSLESSSVLVVLSPYEANELLPRIEKSNHVRLRVYAPRHTLSLPSLQHLSLNVTPPKSSPWTAPRTEVMHLNLFAGQLYFQSMHEYRHACAYLGLSVVPNESSSDLGEDGFVGESALYPDCRFRRSPTAFLHLLWPMFAVIVRISARHM</sequence>
<evidence type="ECO:0000256" key="4">
    <source>
        <dbReference type="ARBA" id="ARBA00022786"/>
    </source>
</evidence>
<dbReference type="InterPro" id="IPR051346">
    <property type="entry name" value="OTU_Deubiquitinase"/>
</dbReference>
<dbReference type="GO" id="GO:0006508">
    <property type="term" value="P:proteolysis"/>
    <property type="evidence" value="ECO:0007669"/>
    <property type="project" value="UniProtKB-KW"/>
</dbReference>
<feature type="region of interest" description="Disordered" evidence="7">
    <location>
        <begin position="918"/>
        <end position="967"/>
    </location>
</feature>
<evidence type="ECO:0000256" key="3">
    <source>
        <dbReference type="ARBA" id="ARBA00022670"/>
    </source>
</evidence>
<proteinExistence type="predicted"/>
<dbReference type="EMBL" id="CAUWAG010000006">
    <property type="protein sequence ID" value="CAJ2503343.1"/>
    <property type="molecule type" value="Genomic_DNA"/>
</dbReference>
<dbReference type="Proteomes" id="UP001295740">
    <property type="component" value="Unassembled WGS sequence"/>
</dbReference>
<keyword evidence="6" id="KW-0788">Thiol protease</keyword>
<evidence type="ECO:0000256" key="5">
    <source>
        <dbReference type="ARBA" id="ARBA00022801"/>
    </source>
</evidence>
<name>A0AAI8YFW3_9PEZI</name>
<gene>
    <name evidence="8" type="ORF">KHLLAP_LOCUS3811</name>
</gene>
<accession>A0AAI8YFW3</accession>
<dbReference type="EC" id="3.4.19.12" evidence="2"/>
<evidence type="ECO:0000256" key="1">
    <source>
        <dbReference type="ARBA" id="ARBA00000707"/>
    </source>
</evidence>
<evidence type="ECO:0000313" key="8">
    <source>
        <dbReference type="EMBL" id="CAJ2503343.1"/>
    </source>
</evidence>
<organism evidence="8 9">
    <name type="scientific">Anthostomella pinea</name>
    <dbReference type="NCBI Taxonomy" id="933095"/>
    <lineage>
        <taxon>Eukaryota</taxon>
        <taxon>Fungi</taxon>
        <taxon>Dikarya</taxon>
        <taxon>Ascomycota</taxon>
        <taxon>Pezizomycotina</taxon>
        <taxon>Sordariomycetes</taxon>
        <taxon>Xylariomycetidae</taxon>
        <taxon>Xylariales</taxon>
        <taxon>Xylariaceae</taxon>
        <taxon>Anthostomella</taxon>
    </lineage>
</organism>
<feature type="compositionally biased region" description="Polar residues" evidence="7">
    <location>
        <begin position="919"/>
        <end position="933"/>
    </location>
</feature>
<evidence type="ECO:0000313" key="9">
    <source>
        <dbReference type="Proteomes" id="UP001295740"/>
    </source>
</evidence>
<dbReference type="PANTHER" id="PTHR13367:SF34">
    <property type="match status" value="1"/>
</dbReference>
<feature type="compositionally biased region" description="Basic and acidic residues" evidence="7">
    <location>
        <begin position="937"/>
        <end position="956"/>
    </location>
</feature>